<keyword evidence="13" id="KW-1185">Reference proteome</keyword>
<dbReference type="GO" id="GO:0005737">
    <property type="term" value="C:cytoplasm"/>
    <property type="evidence" value="ECO:0007669"/>
    <property type="project" value="TreeGrafter"/>
</dbReference>
<evidence type="ECO:0000256" key="1">
    <source>
        <dbReference type="ARBA" id="ARBA00001946"/>
    </source>
</evidence>
<dbReference type="EC" id="3.1.3.3" evidence="4"/>
<evidence type="ECO:0000256" key="2">
    <source>
        <dbReference type="ARBA" id="ARBA00005135"/>
    </source>
</evidence>
<keyword evidence="8" id="KW-0460">Magnesium</keyword>
<dbReference type="RefSeq" id="WP_114025688.1">
    <property type="nucleotide sequence ID" value="NZ_JBEYTF010000009.1"/>
</dbReference>
<protein>
    <recommendedName>
        <fullName evidence="4">phosphoserine phosphatase</fullName>
        <ecNumber evidence="4">3.1.3.3</ecNumber>
    </recommendedName>
</protein>
<comment type="cofactor">
    <cofactor evidence="1">
        <name>Mg(2+)</name>
        <dbReference type="ChEBI" id="CHEBI:18420"/>
    </cofactor>
</comment>
<dbReference type="Proteomes" id="UP000252914">
    <property type="component" value="Unassembled WGS sequence"/>
</dbReference>
<comment type="catalytic activity">
    <reaction evidence="10">
        <text>O-phospho-L-serine + H2O = L-serine + phosphate</text>
        <dbReference type="Rhea" id="RHEA:21208"/>
        <dbReference type="ChEBI" id="CHEBI:15377"/>
        <dbReference type="ChEBI" id="CHEBI:33384"/>
        <dbReference type="ChEBI" id="CHEBI:43474"/>
        <dbReference type="ChEBI" id="CHEBI:57524"/>
        <dbReference type="EC" id="3.1.3.3"/>
    </reaction>
</comment>
<dbReference type="Gene3D" id="3.40.50.1000">
    <property type="entry name" value="HAD superfamily/HAD-like"/>
    <property type="match status" value="1"/>
</dbReference>
<dbReference type="InterPro" id="IPR036412">
    <property type="entry name" value="HAD-like_sf"/>
</dbReference>
<evidence type="ECO:0000256" key="5">
    <source>
        <dbReference type="ARBA" id="ARBA00022605"/>
    </source>
</evidence>
<dbReference type="PANTHER" id="PTHR43344:SF2">
    <property type="entry name" value="PHOSPHOSERINE PHOSPHATASE"/>
    <property type="match status" value="1"/>
</dbReference>
<proteinExistence type="inferred from homology"/>
<evidence type="ECO:0000256" key="8">
    <source>
        <dbReference type="ARBA" id="ARBA00022842"/>
    </source>
</evidence>
<evidence type="ECO:0000256" key="10">
    <source>
        <dbReference type="ARBA" id="ARBA00048138"/>
    </source>
</evidence>
<comment type="pathway">
    <text evidence="2">Amino-acid biosynthesis; L-serine biosynthesis; L-serine from 3-phospho-D-glycerate: step 3/3.</text>
</comment>
<dbReference type="NCBIfam" id="TIGR01488">
    <property type="entry name" value="HAD-SF-IB"/>
    <property type="match status" value="1"/>
</dbReference>
<evidence type="ECO:0000313" key="12">
    <source>
        <dbReference type="EMBL" id="RCG13988.1"/>
    </source>
</evidence>
<comment type="catalytic activity">
    <reaction evidence="11">
        <text>O-phospho-D-serine + H2O = D-serine + phosphate</text>
        <dbReference type="Rhea" id="RHEA:24873"/>
        <dbReference type="ChEBI" id="CHEBI:15377"/>
        <dbReference type="ChEBI" id="CHEBI:35247"/>
        <dbReference type="ChEBI" id="CHEBI:43474"/>
        <dbReference type="ChEBI" id="CHEBI:58680"/>
        <dbReference type="EC" id="3.1.3.3"/>
    </reaction>
</comment>
<dbReference type="Pfam" id="PF12710">
    <property type="entry name" value="HAD"/>
    <property type="match status" value="1"/>
</dbReference>
<evidence type="ECO:0000256" key="6">
    <source>
        <dbReference type="ARBA" id="ARBA00022723"/>
    </source>
</evidence>
<dbReference type="GO" id="GO:0000287">
    <property type="term" value="F:magnesium ion binding"/>
    <property type="evidence" value="ECO:0007669"/>
    <property type="project" value="TreeGrafter"/>
</dbReference>
<organism evidence="12 13">
    <name type="scientific">Streptomyces diacarni</name>
    <dbReference type="NCBI Taxonomy" id="2800381"/>
    <lineage>
        <taxon>Bacteria</taxon>
        <taxon>Bacillati</taxon>
        <taxon>Actinomycetota</taxon>
        <taxon>Actinomycetes</taxon>
        <taxon>Kitasatosporales</taxon>
        <taxon>Streptomycetaceae</taxon>
        <taxon>Streptomyces</taxon>
    </lineage>
</organism>
<name>A0A367E7H0_9ACTN</name>
<sequence>MDPAEYVSAPQAPGRRRPRLHLFDLDGTLLYGSAAAVEIAQQLGVEREIRTLERAFAQRELTPPQFAARACALWAELTDEIVEAAFTGAPWLAGIREVWEQIRANGEHCAVISLSPDFFVRRLRDWGADATHGSRWPEVPRAMPNGSARYPTRPVDPAGILSPSSKVKIAQELCAQFGVASRDCVAYGDSLSDAELFATVPVSVAVNADEHVRSLASYHYAGRDLREAYGLVPPPR</sequence>
<dbReference type="SUPFAM" id="SSF56784">
    <property type="entry name" value="HAD-like"/>
    <property type="match status" value="1"/>
</dbReference>
<evidence type="ECO:0000256" key="4">
    <source>
        <dbReference type="ARBA" id="ARBA00012640"/>
    </source>
</evidence>
<evidence type="ECO:0000313" key="13">
    <source>
        <dbReference type="Proteomes" id="UP000252914"/>
    </source>
</evidence>
<evidence type="ECO:0000256" key="7">
    <source>
        <dbReference type="ARBA" id="ARBA00022801"/>
    </source>
</evidence>
<keyword evidence="6" id="KW-0479">Metal-binding</keyword>
<comment type="similarity">
    <text evidence="3">Belongs to the HAD-like hydrolase superfamily. SerB family.</text>
</comment>
<dbReference type="GO" id="GO:0036424">
    <property type="term" value="F:L-phosphoserine phosphatase activity"/>
    <property type="evidence" value="ECO:0007669"/>
    <property type="project" value="TreeGrafter"/>
</dbReference>
<gene>
    <name evidence="12" type="ORF">DTL70_32970</name>
</gene>
<comment type="caution">
    <text evidence="12">The sequence shown here is derived from an EMBL/GenBank/DDBJ whole genome shotgun (WGS) entry which is preliminary data.</text>
</comment>
<reference evidence="12 13" key="1">
    <citation type="submission" date="2018-06" db="EMBL/GenBank/DDBJ databases">
        <title>Streptomyces reniochalinae sp. nov. and Streptomyces diacarnus sp. nov. from marine sponges.</title>
        <authorList>
            <person name="Li L."/>
        </authorList>
    </citation>
    <scope>NUCLEOTIDE SEQUENCE [LARGE SCALE GENOMIC DNA]</scope>
    <source>
        <strain evidence="12 13">LHW51701</strain>
    </source>
</reference>
<dbReference type="PANTHER" id="PTHR43344">
    <property type="entry name" value="PHOSPHOSERINE PHOSPHATASE"/>
    <property type="match status" value="1"/>
</dbReference>
<dbReference type="AlphaFoldDB" id="A0A367E7H0"/>
<keyword evidence="5" id="KW-0028">Amino-acid biosynthesis</keyword>
<evidence type="ECO:0000256" key="11">
    <source>
        <dbReference type="ARBA" id="ARBA00048523"/>
    </source>
</evidence>
<dbReference type="InterPro" id="IPR023214">
    <property type="entry name" value="HAD_sf"/>
</dbReference>
<accession>A0A367E7H0</accession>
<dbReference type="InterPro" id="IPR050582">
    <property type="entry name" value="HAD-like_SerB"/>
</dbReference>
<keyword evidence="9" id="KW-0718">Serine biosynthesis</keyword>
<dbReference type="EMBL" id="QOIN01000073">
    <property type="protein sequence ID" value="RCG13988.1"/>
    <property type="molecule type" value="Genomic_DNA"/>
</dbReference>
<evidence type="ECO:0000256" key="3">
    <source>
        <dbReference type="ARBA" id="ARBA00009184"/>
    </source>
</evidence>
<keyword evidence="7 12" id="KW-0378">Hydrolase</keyword>
<dbReference type="GO" id="GO:0006564">
    <property type="term" value="P:L-serine biosynthetic process"/>
    <property type="evidence" value="ECO:0007669"/>
    <property type="project" value="UniProtKB-KW"/>
</dbReference>
<evidence type="ECO:0000256" key="9">
    <source>
        <dbReference type="ARBA" id="ARBA00023299"/>
    </source>
</evidence>